<evidence type="ECO:0000313" key="3">
    <source>
        <dbReference type="Proteomes" id="UP000215914"/>
    </source>
</evidence>
<evidence type="ECO:0000313" key="1">
    <source>
        <dbReference type="EMBL" id="KAF5784538.1"/>
    </source>
</evidence>
<reference evidence="2" key="2">
    <citation type="submission" date="2017-02" db="EMBL/GenBank/DDBJ databases">
        <title>Sunflower complete genome.</title>
        <authorList>
            <person name="Langlade N."/>
            <person name="Munos S."/>
        </authorList>
    </citation>
    <scope>NUCLEOTIDE SEQUENCE [LARGE SCALE GENOMIC DNA]</scope>
    <source>
        <tissue evidence="2">Leaves</tissue>
    </source>
</reference>
<reference evidence="1" key="3">
    <citation type="submission" date="2020-06" db="EMBL/GenBank/DDBJ databases">
        <title>Helianthus annuus Genome sequencing and assembly Release 2.</title>
        <authorList>
            <person name="Gouzy J."/>
            <person name="Langlade N."/>
            <person name="Munos S."/>
        </authorList>
    </citation>
    <scope>NUCLEOTIDE SEQUENCE</scope>
    <source>
        <tissue evidence="1">Leaves</tissue>
    </source>
</reference>
<dbReference type="Proteomes" id="UP000215914">
    <property type="component" value="Chromosome 11"/>
</dbReference>
<proteinExistence type="predicted"/>
<name>A0A251TFI9_HELAN</name>
<sequence>MPTNPNGALGSLDYMKEQRPDLAVKSRETAPNFGSPDRQKLIDEVTTITQTFHSNSSSKRYDYIFQFDIKPRSYIIEILLIITSLILFQEIKHTQKLVFLASKNMHLSEDWLI</sequence>
<protein>
    <submittedName>
        <fullName evidence="2">Uncharacterized protein</fullName>
    </submittedName>
</protein>
<dbReference type="STRING" id="4232.A0A251TFI9"/>
<reference evidence="1 3" key="1">
    <citation type="journal article" date="2017" name="Nature">
        <title>The sunflower genome provides insights into oil metabolism, flowering and Asterid evolution.</title>
        <authorList>
            <person name="Badouin H."/>
            <person name="Gouzy J."/>
            <person name="Grassa C.J."/>
            <person name="Murat F."/>
            <person name="Staton S.E."/>
            <person name="Cottret L."/>
            <person name="Lelandais-Briere C."/>
            <person name="Owens G.L."/>
            <person name="Carrere S."/>
            <person name="Mayjonade B."/>
            <person name="Legrand L."/>
            <person name="Gill N."/>
            <person name="Kane N.C."/>
            <person name="Bowers J.E."/>
            <person name="Hubner S."/>
            <person name="Bellec A."/>
            <person name="Berard A."/>
            <person name="Berges H."/>
            <person name="Blanchet N."/>
            <person name="Boniface M.C."/>
            <person name="Brunel D."/>
            <person name="Catrice O."/>
            <person name="Chaidir N."/>
            <person name="Claudel C."/>
            <person name="Donnadieu C."/>
            <person name="Faraut T."/>
            <person name="Fievet G."/>
            <person name="Helmstetter N."/>
            <person name="King M."/>
            <person name="Knapp S.J."/>
            <person name="Lai Z."/>
            <person name="Le Paslier M.C."/>
            <person name="Lippi Y."/>
            <person name="Lorenzon L."/>
            <person name="Mandel J.R."/>
            <person name="Marage G."/>
            <person name="Marchand G."/>
            <person name="Marquand E."/>
            <person name="Bret-Mestries E."/>
            <person name="Morien E."/>
            <person name="Nambeesan S."/>
            <person name="Nguyen T."/>
            <person name="Pegot-Espagnet P."/>
            <person name="Pouilly N."/>
            <person name="Raftis F."/>
            <person name="Sallet E."/>
            <person name="Schiex T."/>
            <person name="Thomas J."/>
            <person name="Vandecasteele C."/>
            <person name="Vares D."/>
            <person name="Vear F."/>
            <person name="Vautrin S."/>
            <person name="Crespi M."/>
            <person name="Mangin B."/>
            <person name="Burke J.M."/>
            <person name="Salse J."/>
            <person name="Munos S."/>
            <person name="Vincourt P."/>
            <person name="Rieseberg L.H."/>
            <person name="Langlade N.B."/>
        </authorList>
    </citation>
    <scope>NUCLEOTIDE SEQUENCE [LARGE SCALE GENOMIC DNA]</scope>
    <source>
        <strain evidence="3">cv. SF193</strain>
        <tissue evidence="1">Leaves</tissue>
    </source>
</reference>
<organism evidence="2 3">
    <name type="scientific">Helianthus annuus</name>
    <name type="common">Common sunflower</name>
    <dbReference type="NCBI Taxonomy" id="4232"/>
    <lineage>
        <taxon>Eukaryota</taxon>
        <taxon>Viridiplantae</taxon>
        <taxon>Streptophyta</taxon>
        <taxon>Embryophyta</taxon>
        <taxon>Tracheophyta</taxon>
        <taxon>Spermatophyta</taxon>
        <taxon>Magnoliopsida</taxon>
        <taxon>eudicotyledons</taxon>
        <taxon>Gunneridae</taxon>
        <taxon>Pentapetalae</taxon>
        <taxon>asterids</taxon>
        <taxon>campanulids</taxon>
        <taxon>Asterales</taxon>
        <taxon>Asteraceae</taxon>
        <taxon>Asteroideae</taxon>
        <taxon>Heliantheae alliance</taxon>
        <taxon>Heliantheae</taxon>
        <taxon>Helianthus</taxon>
    </lineage>
</organism>
<dbReference type="EMBL" id="MNCJ02000326">
    <property type="protein sequence ID" value="KAF5784538.1"/>
    <property type="molecule type" value="Genomic_DNA"/>
</dbReference>
<keyword evidence="3" id="KW-1185">Reference proteome</keyword>
<dbReference type="AlphaFoldDB" id="A0A251TFI9"/>
<accession>A0A251TFI9</accession>
<dbReference type="EMBL" id="CM007900">
    <property type="protein sequence ID" value="OTG09489.1"/>
    <property type="molecule type" value="Genomic_DNA"/>
</dbReference>
<dbReference type="Gramene" id="mRNA:HanXRQr2_Chr11g0520611">
    <property type="protein sequence ID" value="CDS:HanXRQr2_Chr11g0520611.1"/>
    <property type="gene ID" value="HanXRQr2_Chr11g0520611"/>
</dbReference>
<gene>
    <name evidence="2" type="ORF">HannXRQ_Chr11g0353501</name>
    <name evidence="1" type="ORF">HanXRQr2_Chr11g0520611</name>
</gene>
<evidence type="ECO:0000313" key="2">
    <source>
        <dbReference type="EMBL" id="OTG09489.1"/>
    </source>
</evidence>
<dbReference type="InParanoid" id="A0A251TFI9"/>